<gene>
    <name evidence="1" type="ORF">DSCA_13240</name>
</gene>
<dbReference type="RefSeq" id="WP_155315659.1">
    <property type="nucleotide sequence ID" value="NZ_AP021874.1"/>
</dbReference>
<accession>A0A5K7YM12</accession>
<protein>
    <recommendedName>
        <fullName evidence="3">Methyltransferase</fullName>
    </recommendedName>
</protein>
<organism evidence="1 2">
    <name type="scientific">Desulfosarcina alkanivorans</name>
    <dbReference type="NCBI Taxonomy" id="571177"/>
    <lineage>
        <taxon>Bacteria</taxon>
        <taxon>Pseudomonadati</taxon>
        <taxon>Thermodesulfobacteriota</taxon>
        <taxon>Desulfobacteria</taxon>
        <taxon>Desulfobacterales</taxon>
        <taxon>Desulfosarcinaceae</taxon>
        <taxon>Desulfosarcina</taxon>
    </lineage>
</organism>
<dbReference type="EMBL" id="AP021874">
    <property type="protein sequence ID" value="BBO67394.1"/>
    <property type="molecule type" value="Genomic_DNA"/>
</dbReference>
<dbReference type="Pfam" id="PF10294">
    <property type="entry name" value="Methyltransf_16"/>
    <property type="match status" value="1"/>
</dbReference>
<evidence type="ECO:0000313" key="2">
    <source>
        <dbReference type="Proteomes" id="UP000427906"/>
    </source>
</evidence>
<dbReference type="InterPro" id="IPR029063">
    <property type="entry name" value="SAM-dependent_MTases_sf"/>
</dbReference>
<evidence type="ECO:0000313" key="1">
    <source>
        <dbReference type="EMBL" id="BBO67394.1"/>
    </source>
</evidence>
<evidence type="ECO:0008006" key="3">
    <source>
        <dbReference type="Google" id="ProtNLM"/>
    </source>
</evidence>
<keyword evidence="2" id="KW-1185">Reference proteome</keyword>
<dbReference type="SUPFAM" id="SSF53335">
    <property type="entry name" value="S-adenosyl-L-methionine-dependent methyltransferases"/>
    <property type="match status" value="1"/>
</dbReference>
<dbReference type="OrthoDB" id="5450760at2"/>
<dbReference type="KEGG" id="dalk:DSCA_13240"/>
<dbReference type="AlphaFoldDB" id="A0A5K7YM12"/>
<sequence>MHMFSLDRFHQAYDTVTQPVTINGQPLELLTPASIDRFIDPADTMQNFPLWAKIWEASILLASHLSGLPPNPLKTMLEIGSGLGLVGIAAAKAGHCITMSECNPDALNFARANALVNGCPSLSIERLDWQAPQLENRFDYIVGSEIVYQSETIDYLEALFDRYLNPGGTIILAEAVRGTGVDFWERMRHRYEVKARRQALRSDEGTRHLVLFCLQPKAAES</sequence>
<dbReference type="Gene3D" id="3.40.50.150">
    <property type="entry name" value="Vaccinia Virus protein VP39"/>
    <property type="match status" value="1"/>
</dbReference>
<proteinExistence type="predicted"/>
<dbReference type="CDD" id="cd02440">
    <property type="entry name" value="AdoMet_MTases"/>
    <property type="match status" value="1"/>
</dbReference>
<reference evidence="1 2" key="1">
    <citation type="submission" date="2019-11" db="EMBL/GenBank/DDBJ databases">
        <title>Comparative genomics of hydrocarbon-degrading Desulfosarcina strains.</title>
        <authorList>
            <person name="Watanabe M."/>
            <person name="Kojima H."/>
            <person name="Fukui M."/>
        </authorList>
    </citation>
    <scope>NUCLEOTIDE SEQUENCE [LARGE SCALE GENOMIC DNA]</scope>
    <source>
        <strain evidence="1 2">PL12</strain>
    </source>
</reference>
<dbReference type="PANTHER" id="PTHR14614">
    <property type="entry name" value="HEPATOCELLULAR CARCINOMA-ASSOCIATED ANTIGEN"/>
    <property type="match status" value="1"/>
</dbReference>
<dbReference type="InterPro" id="IPR019410">
    <property type="entry name" value="Methyltransf_16"/>
</dbReference>
<dbReference type="Proteomes" id="UP000427906">
    <property type="component" value="Chromosome"/>
</dbReference>
<name>A0A5K7YM12_9BACT</name>